<protein>
    <submittedName>
        <fullName evidence="1">Uncharacterized protein</fullName>
    </submittedName>
</protein>
<dbReference type="EMBL" id="LAZR01009735">
    <property type="protein sequence ID" value="KKM70871.1"/>
    <property type="molecule type" value="Genomic_DNA"/>
</dbReference>
<name>A0A0F9K892_9ZZZZ</name>
<dbReference type="AlphaFoldDB" id="A0A0F9K892"/>
<proteinExistence type="predicted"/>
<sequence length="151" mass="17977">MHCQKSIDATHRNRKFCSSRCVNKARYKRSGSRSTPEQRAKWYQERCEKVGYRDKLRKQANKRKRKILDFLAEYKLSRGCVDCGYKKYSVALDFDHIKGKKRINLPFAKSINQAKQEIKKCEVVCANCHRVRTYKRCKPDIFKATYEKVEE</sequence>
<organism evidence="1">
    <name type="scientific">marine sediment metagenome</name>
    <dbReference type="NCBI Taxonomy" id="412755"/>
    <lineage>
        <taxon>unclassified sequences</taxon>
        <taxon>metagenomes</taxon>
        <taxon>ecological metagenomes</taxon>
    </lineage>
</organism>
<accession>A0A0F9K892</accession>
<reference evidence="1" key="1">
    <citation type="journal article" date="2015" name="Nature">
        <title>Complex archaea that bridge the gap between prokaryotes and eukaryotes.</title>
        <authorList>
            <person name="Spang A."/>
            <person name="Saw J.H."/>
            <person name="Jorgensen S.L."/>
            <person name="Zaremba-Niedzwiedzka K."/>
            <person name="Martijn J."/>
            <person name="Lind A.E."/>
            <person name="van Eijk R."/>
            <person name="Schleper C."/>
            <person name="Guy L."/>
            <person name="Ettema T.J."/>
        </authorList>
    </citation>
    <scope>NUCLEOTIDE SEQUENCE</scope>
</reference>
<evidence type="ECO:0000313" key="1">
    <source>
        <dbReference type="EMBL" id="KKM70871.1"/>
    </source>
</evidence>
<gene>
    <name evidence="1" type="ORF">LCGC14_1436310</name>
</gene>
<comment type="caution">
    <text evidence="1">The sequence shown here is derived from an EMBL/GenBank/DDBJ whole genome shotgun (WGS) entry which is preliminary data.</text>
</comment>